<name>A0A395N576_9HYPO</name>
<organism evidence="2 3">
    <name type="scientific">Fusarium flagelliforme</name>
    <dbReference type="NCBI Taxonomy" id="2675880"/>
    <lineage>
        <taxon>Eukaryota</taxon>
        <taxon>Fungi</taxon>
        <taxon>Dikarya</taxon>
        <taxon>Ascomycota</taxon>
        <taxon>Pezizomycotina</taxon>
        <taxon>Sordariomycetes</taxon>
        <taxon>Hypocreomycetidae</taxon>
        <taxon>Hypocreales</taxon>
        <taxon>Nectriaceae</taxon>
        <taxon>Fusarium</taxon>
        <taxon>Fusarium incarnatum-equiseti species complex</taxon>
    </lineage>
</organism>
<dbReference type="STRING" id="2594813.A0A395N576"/>
<gene>
    <name evidence="2" type="ORF">FIE12Z_710</name>
</gene>
<evidence type="ECO:0000313" key="3">
    <source>
        <dbReference type="Proteomes" id="UP000265631"/>
    </source>
</evidence>
<feature type="transmembrane region" description="Helical" evidence="1">
    <location>
        <begin position="21"/>
        <end position="38"/>
    </location>
</feature>
<evidence type="ECO:0008006" key="4">
    <source>
        <dbReference type="Google" id="ProtNLM"/>
    </source>
</evidence>
<protein>
    <recommendedName>
        <fullName evidence="4">Glucose n-acetyltransferase 1</fullName>
    </recommendedName>
</protein>
<dbReference type="InterPro" id="IPR029044">
    <property type="entry name" value="Nucleotide-diphossugar_trans"/>
</dbReference>
<dbReference type="Gene3D" id="3.90.550.10">
    <property type="entry name" value="Spore Coat Polysaccharide Biosynthesis Protein SpsA, Chain A"/>
    <property type="match status" value="1"/>
</dbReference>
<keyword evidence="1" id="KW-1133">Transmembrane helix</keyword>
<dbReference type="EMBL" id="PXXK01000011">
    <property type="protein sequence ID" value="RFN55027.1"/>
    <property type="molecule type" value="Genomic_DNA"/>
</dbReference>
<evidence type="ECO:0000313" key="2">
    <source>
        <dbReference type="EMBL" id="RFN55027.1"/>
    </source>
</evidence>
<dbReference type="SUPFAM" id="SSF53448">
    <property type="entry name" value="Nucleotide-diphospho-sugar transferases"/>
    <property type="match status" value="1"/>
</dbReference>
<dbReference type="PANTHER" id="PTHR11183">
    <property type="entry name" value="GLYCOGENIN SUBFAMILY MEMBER"/>
    <property type="match status" value="1"/>
</dbReference>
<proteinExistence type="predicted"/>
<dbReference type="Proteomes" id="UP000265631">
    <property type="component" value="Unassembled WGS sequence"/>
</dbReference>
<keyword evidence="1" id="KW-0472">Membrane</keyword>
<comment type="caution">
    <text evidence="2">The sequence shown here is derived from an EMBL/GenBank/DDBJ whole genome shotgun (WGS) entry which is preliminary data.</text>
</comment>
<keyword evidence="1" id="KW-0812">Transmembrane</keyword>
<accession>A0A395N576</accession>
<evidence type="ECO:0000256" key="1">
    <source>
        <dbReference type="SAM" id="Phobius"/>
    </source>
</evidence>
<sequence length="343" mass="39933">MEAKHDSTTPFAPRILASKRYRWTTALLFTILLFYLHTHDFSHHQSTRPSDSHSSTRVDWSQFAYTQYVTNSEYLCNSVMFFEALNRLGSRADRVLMYPAGMWNDNLRLSIDTRLLIKARDEYNVKLVPIKIQRKEEAEFTWADSYTKFLAFNQTQYNRVLSIDSDVVLLQNMDELFLLPPAPVAMPRAYWLLPNDTLSSQVMLIQPSKTEFARIMDAVESSSITEYDMEIANNLYRDKALILPHRPYDLITGEFRRDTHNNYLGSETELWDPVAVLNEAKLVHFSDWPLPKPWQAPDTLRLEHQPNCTTSLDGTEDCAARVIWNSLYSGFKAKRKASYIYTF</sequence>
<reference evidence="2 3" key="1">
    <citation type="journal article" date="2018" name="PLoS Pathog.">
        <title>Evolution of structural diversity of trichothecenes, a family of toxins produced by plant pathogenic and entomopathogenic fungi.</title>
        <authorList>
            <person name="Proctor R.H."/>
            <person name="McCormick S.P."/>
            <person name="Kim H.S."/>
            <person name="Cardoza R.E."/>
            <person name="Stanley A.M."/>
            <person name="Lindo L."/>
            <person name="Kelly A."/>
            <person name="Brown D.W."/>
            <person name="Lee T."/>
            <person name="Vaughan M.M."/>
            <person name="Alexander N.J."/>
            <person name="Busman M."/>
            <person name="Gutierrez S."/>
        </authorList>
    </citation>
    <scope>NUCLEOTIDE SEQUENCE [LARGE SCALE GENOMIC DNA]</scope>
    <source>
        <strain evidence="2 3">NRRL 13405</strain>
    </source>
</reference>
<dbReference type="InterPro" id="IPR050587">
    <property type="entry name" value="GNT1/Glycosyltrans_8"/>
</dbReference>
<dbReference type="AlphaFoldDB" id="A0A395N576"/>
<keyword evidence="3" id="KW-1185">Reference proteome</keyword>